<accession>A0A232M393</accession>
<feature type="region of interest" description="Disordered" evidence="1">
    <location>
        <begin position="284"/>
        <end position="304"/>
    </location>
</feature>
<evidence type="ECO:0000256" key="1">
    <source>
        <dbReference type="SAM" id="MobiDB-lite"/>
    </source>
</evidence>
<dbReference type="EMBL" id="NPHW01002717">
    <property type="protein sequence ID" value="OXV10875.1"/>
    <property type="molecule type" value="Genomic_DNA"/>
</dbReference>
<reference evidence="2 3" key="1">
    <citation type="journal article" date="2015" name="Environ. Microbiol.">
        <title>Metagenome sequence of Elaphomyces granulatus from sporocarp tissue reveals Ascomycota ectomycorrhizal fingerprints of genome expansion and a Proteobacteria-rich microbiome.</title>
        <authorList>
            <person name="Quandt C.A."/>
            <person name="Kohler A."/>
            <person name="Hesse C.N."/>
            <person name="Sharpton T.J."/>
            <person name="Martin F."/>
            <person name="Spatafora J.W."/>
        </authorList>
    </citation>
    <scope>NUCLEOTIDE SEQUENCE [LARGE SCALE GENOMIC DNA]</scope>
    <source>
        <strain evidence="2 3">OSC145934</strain>
    </source>
</reference>
<dbReference type="OrthoDB" id="5332316at2759"/>
<sequence length="356" mass="40417">MLHHSLRRVLFYHHANPYRARIITRYLGSKALGGLTGQHPLNSVLFTRTIVDLSLSKIVNGTGDTGVNIDPFGQLEIVSEERSLRRQKTALVLSRASQSLTKYDFLRVLGPDLGRGCPDQPEEVFPVRHHRNLQRCNSWVLIFTSPAEAKRYQNRVATLRSFAAEHAQKRASITTIYSPPNLGGNRALWGFKRNDYTLTSPFQSLSLVAKLSPFDRKLRQAINTQANLLSSRRDGQQSFQVRLWVDVSKYPILNLRAIEELLELDGFSRGSIWPLSSHRGAIVSASQDPATQTSQESCQNLEGQSSATSTDNWLINFACVSASKRFVRLWHRRRLPRLDSLYYYNCHLIVKTESLL</sequence>
<gene>
    <name evidence="2" type="ORF">Egran_01363</name>
</gene>
<comment type="caution">
    <text evidence="2">The sequence shown here is derived from an EMBL/GenBank/DDBJ whole genome shotgun (WGS) entry which is preliminary data.</text>
</comment>
<dbReference type="AlphaFoldDB" id="A0A232M393"/>
<dbReference type="Proteomes" id="UP000243515">
    <property type="component" value="Unassembled WGS sequence"/>
</dbReference>
<evidence type="ECO:0000313" key="3">
    <source>
        <dbReference type="Proteomes" id="UP000243515"/>
    </source>
</evidence>
<name>A0A232M393_9EURO</name>
<proteinExistence type="predicted"/>
<evidence type="ECO:0000313" key="2">
    <source>
        <dbReference type="EMBL" id="OXV10875.1"/>
    </source>
</evidence>
<organism evidence="2 3">
    <name type="scientific">Elaphomyces granulatus</name>
    <dbReference type="NCBI Taxonomy" id="519963"/>
    <lineage>
        <taxon>Eukaryota</taxon>
        <taxon>Fungi</taxon>
        <taxon>Dikarya</taxon>
        <taxon>Ascomycota</taxon>
        <taxon>Pezizomycotina</taxon>
        <taxon>Eurotiomycetes</taxon>
        <taxon>Eurotiomycetidae</taxon>
        <taxon>Eurotiales</taxon>
        <taxon>Elaphomycetaceae</taxon>
        <taxon>Elaphomyces</taxon>
    </lineage>
</organism>
<protein>
    <submittedName>
        <fullName evidence="2">Uncharacterized protein</fullName>
    </submittedName>
</protein>
<keyword evidence="3" id="KW-1185">Reference proteome</keyword>